<feature type="region of interest" description="Disordered" evidence="1">
    <location>
        <begin position="51"/>
        <end position="71"/>
    </location>
</feature>
<feature type="chain" id="PRO_5008889953" evidence="2">
    <location>
        <begin position="27"/>
        <end position="128"/>
    </location>
</feature>
<evidence type="ECO:0000256" key="2">
    <source>
        <dbReference type="SAM" id="SignalP"/>
    </source>
</evidence>
<dbReference type="Proteomes" id="UP000093111">
    <property type="component" value="Unassembled WGS sequence"/>
</dbReference>
<gene>
    <name evidence="3" type="ORF">ADU59_23965</name>
</gene>
<name>A0A1C7NVU7_9HYPH</name>
<feature type="signal peptide" evidence="2">
    <location>
        <begin position="1"/>
        <end position="26"/>
    </location>
</feature>
<evidence type="ECO:0000313" key="4">
    <source>
        <dbReference type="Proteomes" id="UP000093111"/>
    </source>
</evidence>
<sequence>MKRIFAKLALAGFIGLTGLGATVAPAAADTLAFGLHSGGIVDVQYRDRGGYGDERDWGGDRRHRPGWGHERRGRCDPWLATEKARDFGLRRARVVDVSPRRVVVEGRRHGDYRSIVFANVRGCPIIGR</sequence>
<accession>A0A1C7NVU7</accession>
<dbReference type="PATRIC" id="fig|1612624.7.peg.2489"/>
<dbReference type="EMBL" id="LGLV01000016">
    <property type="protein sequence ID" value="OBZ93130.1"/>
    <property type="molecule type" value="Genomic_DNA"/>
</dbReference>
<proteinExistence type="predicted"/>
<feature type="compositionally biased region" description="Basic and acidic residues" evidence="1">
    <location>
        <begin position="51"/>
        <end position="60"/>
    </location>
</feature>
<evidence type="ECO:0000256" key="1">
    <source>
        <dbReference type="SAM" id="MobiDB-lite"/>
    </source>
</evidence>
<dbReference type="AlphaFoldDB" id="A0A1C7NVU7"/>
<protein>
    <submittedName>
        <fullName evidence="3">Uncharacterized protein</fullName>
    </submittedName>
</protein>
<organism evidence="3 4">
    <name type="scientific">Pararhizobium polonicum</name>
    <dbReference type="NCBI Taxonomy" id="1612624"/>
    <lineage>
        <taxon>Bacteria</taxon>
        <taxon>Pseudomonadati</taxon>
        <taxon>Pseudomonadota</taxon>
        <taxon>Alphaproteobacteria</taxon>
        <taxon>Hyphomicrobiales</taxon>
        <taxon>Rhizobiaceae</taxon>
        <taxon>Rhizobium/Agrobacterium group</taxon>
        <taxon>Pararhizobium</taxon>
    </lineage>
</organism>
<dbReference type="RefSeq" id="WP_068957300.1">
    <property type="nucleotide sequence ID" value="NZ_LGLV01000016.1"/>
</dbReference>
<keyword evidence="4" id="KW-1185">Reference proteome</keyword>
<dbReference type="OrthoDB" id="8453806at2"/>
<comment type="caution">
    <text evidence="3">The sequence shown here is derived from an EMBL/GenBank/DDBJ whole genome shotgun (WGS) entry which is preliminary data.</text>
</comment>
<keyword evidence="2" id="KW-0732">Signal</keyword>
<evidence type="ECO:0000313" key="3">
    <source>
        <dbReference type="EMBL" id="OBZ93130.1"/>
    </source>
</evidence>
<reference evidence="3 4" key="1">
    <citation type="journal article" date="2016" name="Syst. Appl. Microbiol.">
        <title>Pararhizobium polonicum sp. nov. isolated from tumors on stone fruit rootstocks.</title>
        <authorList>
            <person name="Pulawska J."/>
            <person name="Kuzmanovic N."/>
            <person name="Willems A."/>
            <person name="Pothier J.F."/>
        </authorList>
    </citation>
    <scope>NUCLEOTIDE SEQUENCE [LARGE SCALE GENOMIC DNA]</scope>
    <source>
        <strain evidence="3 4">F5.1</strain>
    </source>
</reference>